<dbReference type="Proteomes" id="UP001500483">
    <property type="component" value="Unassembled WGS sequence"/>
</dbReference>
<feature type="compositionally biased region" description="Pro residues" evidence="1">
    <location>
        <begin position="104"/>
        <end position="115"/>
    </location>
</feature>
<feature type="compositionally biased region" description="Basic and acidic residues" evidence="1">
    <location>
        <begin position="119"/>
        <end position="134"/>
    </location>
</feature>
<evidence type="ECO:0000313" key="3">
    <source>
        <dbReference type="Proteomes" id="UP001500483"/>
    </source>
</evidence>
<comment type="caution">
    <text evidence="2">The sequence shown here is derived from an EMBL/GenBank/DDBJ whole genome shotgun (WGS) entry which is preliminary data.</text>
</comment>
<feature type="compositionally biased region" description="Pro residues" evidence="1">
    <location>
        <begin position="81"/>
        <end position="93"/>
    </location>
</feature>
<gene>
    <name evidence="2" type="ORF">GCM10020366_24790</name>
</gene>
<feature type="compositionally biased region" description="Low complexity" evidence="1">
    <location>
        <begin position="34"/>
        <end position="52"/>
    </location>
</feature>
<name>A0ABP6RPQ3_9PSEU</name>
<evidence type="ECO:0000256" key="1">
    <source>
        <dbReference type="SAM" id="MobiDB-lite"/>
    </source>
</evidence>
<reference evidence="3" key="1">
    <citation type="journal article" date="2019" name="Int. J. Syst. Evol. Microbiol.">
        <title>The Global Catalogue of Microorganisms (GCM) 10K type strain sequencing project: providing services to taxonomists for standard genome sequencing and annotation.</title>
        <authorList>
            <consortium name="The Broad Institute Genomics Platform"/>
            <consortium name="The Broad Institute Genome Sequencing Center for Infectious Disease"/>
            <person name="Wu L."/>
            <person name="Ma J."/>
        </authorList>
    </citation>
    <scope>NUCLEOTIDE SEQUENCE [LARGE SCALE GENOMIC DNA]</scope>
    <source>
        <strain evidence="3">JCM 9687</strain>
    </source>
</reference>
<dbReference type="RefSeq" id="WP_344926354.1">
    <property type="nucleotide sequence ID" value="NZ_BAAAYK010000038.1"/>
</dbReference>
<feature type="compositionally biased region" description="Basic and acidic residues" evidence="1">
    <location>
        <begin position="54"/>
        <end position="72"/>
    </location>
</feature>
<protein>
    <submittedName>
        <fullName evidence="2">Uncharacterized protein</fullName>
    </submittedName>
</protein>
<keyword evidence="3" id="KW-1185">Reference proteome</keyword>
<dbReference type="EMBL" id="BAAAYK010000038">
    <property type="protein sequence ID" value="GAA3357304.1"/>
    <property type="molecule type" value="Genomic_DNA"/>
</dbReference>
<proteinExistence type="predicted"/>
<accession>A0ABP6RPQ3</accession>
<sequence>MPDFFDRLAARHDPAAVRLRPRLPGPFERVDSLPDAAPEADPPAAAGVPAPVLWEREVRRTEREVHRTDRITVLRTESPATEPPPRPDSPPQREPAEPVARLVPPVPVVPAPEPPRAVRGGEPEQPEPVRDRGGSLRPVAAAPAPADSPRTRIAAAAAAPRTAPASRRRAPAPAEPAVRVEIGRLQVSAAAPQRPPERQRAGRRAPAVNLADYLDERAGS</sequence>
<feature type="region of interest" description="Disordered" evidence="1">
    <location>
        <begin position="20"/>
        <end position="220"/>
    </location>
</feature>
<feature type="compositionally biased region" description="Low complexity" evidence="1">
    <location>
        <begin position="151"/>
        <end position="180"/>
    </location>
</feature>
<evidence type="ECO:0000313" key="2">
    <source>
        <dbReference type="EMBL" id="GAA3357304.1"/>
    </source>
</evidence>
<organism evidence="2 3">
    <name type="scientific">Saccharopolyspora gregorii</name>
    <dbReference type="NCBI Taxonomy" id="33914"/>
    <lineage>
        <taxon>Bacteria</taxon>
        <taxon>Bacillati</taxon>
        <taxon>Actinomycetota</taxon>
        <taxon>Actinomycetes</taxon>
        <taxon>Pseudonocardiales</taxon>
        <taxon>Pseudonocardiaceae</taxon>
        <taxon>Saccharopolyspora</taxon>
    </lineage>
</organism>